<evidence type="ECO:0000313" key="2">
    <source>
        <dbReference type="Proteomes" id="UP000245430"/>
    </source>
</evidence>
<dbReference type="InterPro" id="IPR023122">
    <property type="entry name" value="NE1680-like_sf"/>
</dbReference>
<proteinExistence type="predicted"/>
<dbReference type="Proteomes" id="UP000245430">
    <property type="component" value="Unassembled WGS sequence"/>
</dbReference>
<dbReference type="EMBL" id="QGGP01000009">
    <property type="protein sequence ID" value="PWK17409.1"/>
    <property type="molecule type" value="Genomic_DNA"/>
</dbReference>
<organism evidence="1 2">
    <name type="scientific">Xanthomarina spongicola</name>
    <dbReference type="NCBI Taxonomy" id="570520"/>
    <lineage>
        <taxon>Bacteria</taxon>
        <taxon>Pseudomonadati</taxon>
        <taxon>Bacteroidota</taxon>
        <taxon>Flavobacteriia</taxon>
        <taxon>Flavobacteriales</taxon>
        <taxon>Flavobacteriaceae</taxon>
        <taxon>Xanthomarina</taxon>
    </lineage>
</organism>
<dbReference type="AlphaFoldDB" id="A0A316DJI6"/>
<comment type="caution">
    <text evidence="1">The sequence shown here is derived from an EMBL/GenBank/DDBJ whole genome shotgun (WGS) entry which is preliminary data.</text>
</comment>
<name>A0A316DJI6_9FLAO</name>
<accession>A0A316DJI6</accession>
<dbReference type="SUPFAM" id="SSF160766">
    <property type="entry name" value="NE1680-like"/>
    <property type="match status" value="1"/>
</dbReference>
<dbReference type="OrthoDB" id="9795699at2"/>
<sequence length="87" mass="10128">MKVAVWDTYVHREDGLIMHFDILVPNNIVDEKTIFEYGRTYLKAKPFKTGNLTSNECQFCHIEQATEAIIINIEKAGFHIIEMEHCN</sequence>
<protein>
    <submittedName>
        <fullName evidence="1">Uncharacterized protein DUF2024</fullName>
    </submittedName>
</protein>
<dbReference type="Pfam" id="PF09630">
    <property type="entry name" value="DUF2024"/>
    <property type="match status" value="1"/>
</dbReference>
<gene>
    <name evidence="1" type="ORF">LX78_02742</name>
</gene>
<dbReference type="Gene3D" id="3.10.510.10">
    <property type="entry name" value="NE1680-like"/>
    <property type="match status" value="1"/>
</dbReference>
<dbReference type="RefSeq" id="WP_109683324.1">
    <property type="nucleotide sequence ID" value="NZ_QGGP01000009.1"/>
</dbReference>
<reference evidence="1 2" key="1">
    <citation type="submission" date="2018-05" db="EMBL/GenBank/DDBJ databases">
        <title>Genomic Encyclopedia of Archaeal and Bacterial Type Strains, Phase II (KMG-II): from individual species to whole genera.</title>
        <authorList>
            <person name="Goeker M."/>
        </authorList>
    </citation>
    <scope>NUCLEOTIDE SEQUENCE [LARGE SCALE GENOMIC DNA]</scope>
    <source>
        <strain evidence="1 2">DSM 22637</strain>
    </source>
</reference>
<evidence type="ECO:0000313" key="1">
    <source>
        <dbReference type="EMBL" id="PWK17409.1"/>
    </source>
</evidence>
<dbReference type="InterPro" id="IPR018592">
    <property type="entry name" value="DUF2024"/>
</dbReference>
<keyword evidence="2" id="KW-1185">Reference proteome</keyword>